<dbReference type="Gene3D" id="3.30.420.40">
    <property type="match status" value="1"/>
</dbReference>
<dbReference type="Proteomes" id="UP001595828">
    <property type="component" value="Unassembled WGS sequence"/>
</dbReference>
<dbReference type="Pfam" id="PF02541">
    <property type="entry name" value="Ppx-GppA"/>
    <property type="match status" value="1"/>
</dbReference>
<gene>
    <name evidence="2" type="ORF">ACFO0A_08525</name>
</gene>
<dbReference type="PANTHER" id="PTHR30005:SF0">
    <property type="entry name" value="RETROGRADE REGULATION PROTEIN 2"/>
    <property type="match status" value="1"/>
</dbReference>
<feature type="domain" description="Ppx/GppA phosphatase N-terminal" evidence="1">
    <location>
        <begin position="31"/>
        <end position="305"/>
    </location>
</feature>
<dbReference type="InterPro" id="IPR043129">
    <property type="entry name" value="ATPase_NBD"/>
</dbReference>
<accession>A0ABV8RP04</accession>
<dbReference type="Gene3D" id="3.30.420.150">
    <property type="entry name" value="Exopolyphosphatase. Domain 2"/>
    <property type="match status" value="1"/>
</dbReference>
<dbReference type="EMBL" id="JBHSDR010000006">
    <property type="protein sequence ID" value="MFC4295098.1"/>
    <property type="molecule type" value="Genomic_DNA"/>
</dbReference>
<name>A0ABV8RP04_9SPHN</name>
<organism evidence="2 3">
    <name type="scientific">Novosphingobium tardum</name>
    <dbReference type="NCBI Taxonomy" id="1538021"/>
    <lineage>
        <taxon>Bacteria</taxon>
        <taxon>Pseudomonadati</taxon>
        <taxon>Pseudomonadota</taxon>
        <taxon>Alphaproteobacteria</taxon>
        <taxon>Sphingomonadales</taxon>
        <taxon>Sphingomonadaceae</taxon>
        <taxon>Novosphingobium</taxon>
    </lineage>
</organism>
<dbReference type="Gene3D" id="1.10.3210.10">
    <property type="entry name" value="Hypothetical protein af1432"/>
    <property type="match status" value="1"/>
</dbReference>
<dbReference type="InterPro" id="IPR003695">
    <property type="entry name" value="Ppx_GppA_N"/>
</dbReference>
<dbReference type="RefSeq" id="WP_379538583.1">
    <property type="nucleotide sequence ID" value="NZ_JBHSDR010000006.1"/>
</dbReference>
<evidence type="ECO:0000313" key="2">
    <source>
        <dbReference type="EMBL" id="MFC4295098.1"/>
    </source>
</evidence>
<sequence length="502" mass="53222">MSALQFTGSTASVDEHRCGVIDIGSNSVRLVVYRADDRVPWPLIDEKIQARLGKALQADGRLPDKAMDVTLRALARFARLAAASGVSELFVVATAAVRDASNGPEFLDRVRALGLSPVLLSGTEEAATAARGVLCAFPDAEGIVADLGGGSLELVELVQGEPGKGTTLPLGTLRLAAMRAGGQPNALRQMGKLIERAKIPRSGEGRPLYIAGGSWRALAQVAIHDAKWPVRSPHGYVINPAEVPHLVNVLAHTQARNLQKVPGLNTARIGSLGDAALLLAALVRRIRPSAVVVSTFGLREGLIHATHSREVRREDPLLADLAARARSRSGWSTGPLMAQWCSGPLPPPEPGEERLRIAACWLAHGARVPDRARRRAHVLGLALDEKYVGIDAAGRAWLAAALLAHVGERDVPAGLTRLTSAAAIEQAATFGAIMRFAEKFSAGLAAPLEDTALVSADGRLVLDVSRAPALFNEVVEPAWRNLGAKLQRELEVAGLKEKSGRD</sequence>
<comment type="caution">
    <text evidence="2">The sequence shown here is derived from an EMBL/GenBank/DDBJ whole genome shotgun (WGS) entry which is preliminary data.</text>
</comment>
<dbReference type="InterPro" id="IPR050273">
    <property type="entry name" value="GppA/Ppx_hydrolase"/>
</dbReference>
<keyword evidence="3" id="KW-1185">Reference proteome</keyword>
<dbReference type="PANTHER" id="PTHR30005">
    <property type="entry name" value="EXOPOLYPHOSPHATASE"/>
    <property type="match status" value="1"/>
</dbReference>
<evidence type="ECO:0000259" key="1">
    <source>
        <dbReference type="Pfam" id="PF02541"/>
    </source>
</evidence>
<protein>
    <recommendedName>
        <fullName evidence="1">Ppx/GppA phosphatase N-terminal domain-containing protein</fullName>
    </recommendedName>
</protein>
<proteinExistence type="predicted"/>
<dbReference type="SUPFAM" id="SSF53067">
    <property type="entry name" value="Actin-like ATPase domain"/>
    <property type="match status" value="2"/>
</dbReference>
<dbReference type="CDD" id="cd24052">
    <property type="entry name" value="ASKHA_NBD_HpPPX-GppA-like"/>
    <property type="match status" value="1"/>
</dbReference>
<evidence type="ECO:0000313" key="3">
    <source>
        <dbReference type="Proteomes" id="UP001595828"/>
    </source>
</evidence>
<reference evidence="3" key="1">
    <citation type="journal article" date="2019" name="Int. J. Syst. Evol. Microbiol.">
        <title>The Global Catalogue of Microorganisms (GCM) 10K type strain sequencing project: providing services to taxonomists for standard genome sequencing and annotation.</title>
        <authorList>
            <consortium name="The Broad Institute Genomics Platform"/>
            <consortium name="The Broad Institute Genome Sequencing Center for Infectious Disease"/>
            <person name="Wu L."/>
            <person name="Ma J."/>
        </authorList>
    </citation>
    <scope>NUCLEOTIDE SEQUENCE [LARGE SCALE GENOMIC DNA]</scope>
    <source>
        <strain evidence="3">CGMCC 1.12989</strain>
    </source>
</reference>